<proteinExistence type="predicted"/>
<dbReference type="Pfam" id="PF14080">
    <property type="entry name" value="DUF4261"/>
    <property type="match status" value="1"/>
</dbReference>
<gene>
    <name evidence="2" type="ORF">FUSO8_09440</name>
</gene>
<protein>
    <recommendedName>
        <fullName evidence="1">DUF4261 domain-containing protein</fullName>
    </recommendedName>
</protein>
<evidence type="ECO:0000313" key="2">
    <source>
        <dbReference type="EMBL" id="KDE70263.1"/>
    </source>
</evidence>
<reference evidence="2 3" key="1">
    <citation type="submission" date="2014-01" db="EMBL/GenBank/DDBJ databases">
        <title>Comparative genomics of Fusobacterium necrophorum wild isolates.</title>
        <authorList>
            <person name="Kittichotirat W."/>
            <person name="Bumgarner R.E."/>
            <person name="Lawrence P."/>
        </authorList>
    </citation>
    <scope>NUCLEOTIDE SEQUENCE [LARGE SCALE GENOMIC DNA]</scope>
    <source>
        <strain evidence="2 3">DJ-2</strain>
    </source>
</reference>
<dbReference type="AlphaFoldDB" id="A0AB73C193"/>
<evidence type="ECO:0000259" key="1">
    <source>
        <dbReference type="Pfam" id="PF14080"/>
    </source>
</evidence>
<organism evidence="2 3">
    <name type="scientific">Fusobacterium necrophorum DJ-2</name>
    <dbReference type="NCBI Taxonomy" id="1441737"/>
    <lineage>
        <taxon>Bacteria</taxon>
        <taxon>Fusobacteriati</taxon>
        <taxon>Fusobacteriota</taxon>
        <taxon>Fusobacteriia</taxon>
        <taxon>Fusobacteriales</taxon>
        <taxon>Fusobacteriaceae</taxon>
        <taxon>Fusobacterium</taxon>
    </lineage>
</organism>
<dbReference type="Proteomes" id="UP000027058">
    <property type="component" value="Unassembled WGS sequence"/>
</dbReference>
<sequence length="250" mass="28377">MKNTEFKGVGFVLLENEKFDFEKLRKDLKEDFSIAIPPEDFDTTSKNLVSNIGDNMLVVSFMPAPVPNGEAAVNAQNNYTWKEAVKIAEEHKAHLIVSVLGKSNAVEKAKLFVNICASCLKQKTATGLFSSGTVWNPEYYRKLAQYYYEEENFPTMNLIYFGFYHGSGENRISAYTFGLRDFEKSELEIIDSQEEYEDIYNMLSSISEYILTANVELQDGETIGLSAEQKLLITKSKGIALEEETLKIKY</sequence>
<feature type="domain" description="DUF4261" evidence="1">
    <location>
        <begin position="175"/>
        <end position="248"/>
    </location>
</feature>
<name>A0AB73C193_9FUSO</name>
<dbReference type="InterPro" id="IPR025357">
    <property type="entry name" value="DUF4261"/>
</dbReference>
<comment type="caution">
    <text evidence="2">The sequence shown here is derived from an EMBL/GenBank/DDBJ whole genome shotgun (WGS) entry which is preliminary data.</text>
</comment>
<dbReference type="RefSeq" id="WP_035905230.1">
    <property type="nucleotide sequence ID" value="NZ_JAAH01000144.1"/>
</dbReference>
<evidence type="ECO:0000313" key="3">
    <source>
        <dbReference type="Proteomes" id="UP000027058"/>
    </source>
</evidence>
<accession>A0AB73C193</accession>
<dbReference type="EMBL" id="JAAH01000144">
    <property type="protein sequence ID" value="KDE70263.1"/>
    <property type="molecule type" value="Genomic_DNA"/>
</dbReference>